<evidence type="ECO:0000256" key="2">
    <source>
        <dbReference type="SAM" id="SignalP"/>
    </source>
</evidence>
<dbReference type="PaxDb" id="35128-Thaps25395"/>
<evidence type="ECO:0000313" key="4">
    <source>
        <dbReference type="EMBL" id="ACI64170.1"/>
    </source>
</evidence>
<dbReference type="AlphaFoldDB" id="B5YM11"/>
<dbReference type="Pfam" id="PF03372">
    <property type="entry name" value="Exo_endo_phos"/>
    <property type="match status" value="1"/>
</dbReference>
<reference evidence="4 5" key="1">
    <citation type="journal article" date="2004" name="Science">
        <title>The genome of the diatom Thalassiosira pseudonana: ecology, evolution, and metabolism.</title>
        <authorList>
            <person name="Armbrust E.V."/>
            <person name="Berges J.A."/>
            <person name="Bowler C."/>
            <person name="Green B.R."/>
            <person name="Martinez D."/>
            <person name="Putnam N.H."/>
            <person name="Zhou S."/>
            <person name="Allen A.E."/>
            <person name="Apt K.E."/>
            <person name="Bechner M."/>
            <person name="Brzezinski M.A."/>
            <person name="Chaal B.K."/>
            <person name="Chiovitti A."/>
            <person name="Davis A.K."/>
            <person name="Demarest M.S."/>
            <person name="Detter J.C."/>
            <person name="Glavina T."/>
            <person name="Goodstein D."/>
            <person name="Hadi M.Z."/>
            <person name="Hellsten U."/>
            <person name="Hildebrand M."/>
            <person name="Jenkins B.D."/>
            <person name="Jurka J."/>
            <person name="Kapitonov V.V."/>
            <person name="Kroger N."/>
            <person name="Lau W.W."/>
            <person name="Lane T.W."/>
            <person name="Larimer F.W."/>
            <person name="Lippmeier J.C."/>
            <person name="Lucas S."/>
            <person name="Medina M."/>
            <person name="Montsant A."/>
            <person name="Obornik M."/>
            <person name="Parker M.S."/>
            <person name="Palenik B."/>
            <person name="Pazour G.J."/>
            <person name="Richardson P.M."/>
            <person name="Rynearson T.A."/>
            <person name="Saito M.A."/>
            <person name="Schwartz D.C."/>
            <person name="Thamatrakoln K."/>
            <person name="Valentin K."/>
            <person name="Vardi A."/>
            <person name="Wilkerson F.P."/>
            <person name="Rokhsar D.S."/>
        </authorList>
    </citation>
    <scope>NUCLEOTIDE SEQUENCE [LARGE SCALE GENOMIC DNA]</scope>
    <source>
        <strain evidence="4 5">CCMP1335</strain>
    </source>
</reference>
<dbReference type="Proteomes" id="UP000001449">
    <property type="component" value="Chromosome 18"/>
</dbReference>
<keyword evidence="2" id="KW-0732">Signal</keyword>
<dbReference type="EMBL" id="CP001159">
    <property type="protein sequence ID" value="ACI64170.1"/>
    <property type="molecule type" value="Genomic_DNA"/>
</dbReference>
<protein>
    <recommendedName>
        <fullName evidence="3">Endonuclease/exonuclease/phosphatase domain-containing protein</fullName>
    </recommendedName>
</protein>
<dbReference type="PANTHER" id="PTHR12121">
    <property type="entry name" value="CARBON CATABOLITE REPRESSOR PROTEIN 4"/>
    <property type="match status" value="1"/>
</dbReference>
<dbReference type="HOGENOM" id="CLU_388094_0_0_1"/>
<dbReference type="InterPro" id="IPR005135">
    <property type="entry name" value="Endo/exonuclease/phosphatase"/>
</dbReference>
<evidence type="ECO:0000313" key="5">
    <source>
        <dbReference type="Proteomes" id="UP000001449"/>
    </source>
</evidence>
<dbReference type="InterPro" id="IPR036691">
    <property type="entry name" value="Endo/exonu/phosph_ase_sf"/>
</dbReference>
<feature type="chain" id="PRO_5002841474" description="Endonuclease/exonuclease/phosphatase domain-containing protein" evidence="2">
    <location>
        <begin position="21"/>
        <end position="712"/>
    </location>
</feature>
<dbReference type="Gene3D" id="3.60.10.10">
    <property type="entry name" value="Endonuclease/exonuclease/phosphatase"/>
    <property type="match status" value="1"/>
</dbReference>
<dbReference type="PANTHER" id="PTHR12121:SF34">
    <property type="entry name" value="PROTEIN ANGEL"/>
    <property type="match status" value="1"/>
</dbReference>
<dbReference type="GO" id="GO:0003824">
    <property type="term" value="F:catalytic activity"/>
    <property type="evidence" value="ECO:0007669"/>
    <property type="project" value="InterPro"/>
</dbReference>
<dbReference type="SUPFAM" id="SSF56219">
    <property type="entry name" value="DNase I-like"/>
    <property type="match status" value="1"/>
</dbReference>
<reference evidence="4 5" key="2">
    <citation type="journal article" date="2008" name="Nature">
        <title>The Phaeodactylum genome reveals the evolutionary history of diatom genomes.</title>
        <authorList>
            <person name="Bowler C."/>
            <person name="Allen A.E."/>
            <person name="Badger J.H."/>
            <person name="Grimwood J."/>
            <person name="Jabbari K."/>
            <person name="Kuo A."/>
            <person name="Maheswari U."/>
            <person name="Martens C."/>
            <person name="Maumus F."/>
            <person name="Otillar R.P."/>
            <person name="Rayko E."/>
            <person name="Salamov A."/>
            <person name="Vandepoele K."/>
            <person name="Beszteri B."/>
            <person name="Gruber A."/>
            <person name="Heijde M."/>
            <person name="Katinka M."/>
            <person name="Mock T."/>
            <person name="Valentin K."/>
            <person name="Verret F."/>
            <person name="Berges J.A."/>
            <person name="Brownlee C."/>
            <person name="Cadoret J.P."/>
            <person name="Chiovitti A."/>
            <person name="Choi C.J."/>
            <person name="Coesel S."/>
            <person name="De Martino A."/>
            <person name="Detter J.C."/>
            <person name="Durkin C."/>
            <person name="Falciatore A."/>
            <person name="Fournet J."/>
            <person name="Haruta M."/>
            <person name="Huysman M.J."/>
            <person name="Jenkins B.D."/>
            <person name="Jiroutova K."/>
            <person name="Jorgensen R.E."/>
            <person name="Joubert Y."/>
            <person name="Kaplan A."/>
            <person name="Kroger N."/>
            <person name="Kroth P.G."/>
            <person name="La Roche J."/>
            <person name="Lindquist E."/>
            <person name="Lommer M."/>
            <person name="Martin-Jezequel V."/>
            <person name="Lopez P.J."/>
            <person name="Lucas S."/>
            <person name="Mangogna M."/>
            <person name="McGinnis K."/>
            <person name="Medlin L.K."/>
            <person name="Montsant A."/>
            <person name="Oudot-Le Secq M.P."/>
            <person name="Napoli C."/>
            <person name="Obornik M."/>
            <person name="Parker M.S."/>
            <person name="Petit J.L."/>
            <person name="Porcel B.M."/>
            <person name="Poulsen N."/>
            <person name="Robison M."/>
            <person name="Rychlewski L."/>
            <person name="Rynearson T.A."/>
            <person name="Schmutz J."/>
            <person name="Shapiro H."/>
            <person name="Siaut M."/>
            <person name="Stanley M."/>
            <person name="Sussman M.R."/>
            <person name="Taylor A.R."/>
            <person name="Vardi A."/>
            <person name="von Dassow P."/>
            <person name="Vyverman W."/>
            <person name="Willis A."/>
            <person name="Wyrwicz L.S."/>
            <person name="Rokhsar D.S."/>
            <person name="Weissenbach J."/>
            <person name="Armbrust E.V."/>
            <person name="Green B.R."/>
            <person name="Van de Peer Y."/>
            <person name="Grigoriev I.V."/>
        </authorList>
    </citation>
    <scope>NUCLEOTIDE SEQUENCE [LARGE SCALE GENOMIC DNA]</scope>
    <source>
        <strain evidence="4 5">CCMP1335</strain>
    </source>
</reference>
<feature type="domain" description="Endonuclease/exonuclease/phosphatase" evidence="3">
    <location>
        <begin position="164"/>
        <end position="424"/>
    </location>
</feature>
<keyword evidence="5" id="KW-1185">Reference proteome</keyword>
<sequence length="712" mass="80419">MNAGGVALLFALVSLSLCSGETVNYTTSSARRRFRRRVNMLAADAMLSHTNEESTPYTSRNRERYGTSYPSRLSQFATLNVSPVGTSALMNDDECAVTLQPDNFSRYSKYLVRNSNGVDGMGGNPNTRKNEQETREDLVWVDTLGCDCHEYFNEMGYHRPFSILSWNVLAQALYEGHYESRKKQPSLSESPHPHQWPKRLERMIQILSHSNSDIICLQECELQSFQDDLAPALSKLGYDGIAQEDERDERPTSLKYVTKHRDPRNHIAATFWKRSKFDPVGKSYIRTRSLTNVLRLKADSKNVDSKSRGKKVMPSVAIVNCHLEGHPRRFSERTHQLQHALGDLAKRVKKENEESQSISRDASHIGKLNALLLAGDFNCELQSSACSTYLSIGRLGRQAGLGGIHGEDSLVIPPSLLDSNEATGILHPIMEWGRALPEDKVADVSPHPFRRNGLTSAFPGGLGKDDPTEHFTYIGEMNKRPVPGLDQIWFSSMTLERVALKKMFVDILGEWGDDSATIERKRDEERMSVLTTGLPDPACKYPSDHLPIGCIFDWKVDEESCLLDHDGNNEEQSDCSDGEVRGLNIVDAEGNTLDSEPSQSDEENPSSFDNPKDELKYLLLRCPYDSEQQQLDVQYILSPVEPPLCLTTKAKPTKEQLQQIEERRVRKSDVLSTASLGVRPYLKQIWKANKQIGAWERNEERLKLEEEEKEEE</sequence>
<dbReference type="InterPro" id="IPR050410">
    <property type="entry name" value="CCR4/nocturin_mRNA_transcr"/>
</dbReference>
<dbReference type="GeneID" id="7443014"/>
<dbReference type="STRING" id="35128.B5YM11"/>
<name>B5YM11_THAPS</name>
<dbReference type="InParanoid" id="B5YM11"/>
<gene>
    <name evidence="4" type="ORF">THAPS_25395</name>
</gene>
<organism evidence="4 5">
    <name type="scientific">Thalassiosira pseudonana</name>
    <name type="common">Marine diatom</name>
    <name type="synonym">Cyclotella nana</name>
    <dbReference type="NCBI Taxonomy" id="35128"/>
    <lineage>
        <taxon>Eukaryota</taxon>
        <taxon>Sar</taxon>
        <taxon>Stramenopiles</taxon>
        <taxon>Ochrophyta</taxon>
        <taxon>Bacillariophyta</taxon>
        <taxon>Coscinodiscophyceae</taxon>
        <taxon>Thalassiosirophycidae</taxon>
        <taxon>Thalassiosirales</taxon>
        <taxon>Thalassiosiraceae</taxon>
        <taxon>Thalassiosira</taxon>
    </lineage>
</organism>
<proteinExistence type="predicted"/>
<evidence type="ECO:0000256" key="1">
    <source>
        <dbReference type="SAM" id="MobiDB-lite"/>
    </source>
</evidence>
<evidence type="ECO:0000259" key="3">
    <source>
        <dbReference type="Pfam" id="PF03372"/>
    </source>
</evidence>
<dbReference type="KEGG" id="tps:THAPS_25395"/>
<feature type="signal peptide" evidence="2">
    <location>
        <begin position="1"/>
        <end position="20"/>
    </location>
</feature>
<dbReference type="GO" id="GO:0003730">
    <property type="term" value="F:mRNA 3'-UTR binding"/>
    <property type="evidence" value="ECO:0000318"/>
    <property type="project" value="GO_Central"/>
</dbReference>
<dbReference type="eggNOG" id="KOG2338">
    <property type="taxonomic scope" value="Eukaryota"/>
</dbReference>
<dbReference type="FunFam" id="3.60.10.10:FF:000162">
    <property type="entry name" value="Predicted protein"/>
    <property type="match status" value="1"/>
</dbReference>
<dbReference type="RefSeq" id="XP_002295453.1">
    <property type="nucleotide sequence ID" value="XM_002295417.1"/>
</dbReference>
<feature type="region of interest" description="Disordered" evidence="1">
    <location>
        <begin position="590"/>
        <end position="610"/>
    </location>
</feature>
<accession>B5YM11</accession>